<dbReference type="InterPro" id="IPR007023">
    <property type="entry name" value="Ribosom_reg"/>
</dbReference>
<reference evidence="6" key="1">
    <citation type="submission" date="2017-04" db="EMBL/GenBank/DDBJ databases">
        <title>Population genomics of picophytoplankton unveils novel chromosome hypervariability.</title>
        <authorList>
            <consortium name="DOE Joint Genome Institute"/>
            <person name="Blanc-Mathieu R."/>
            <person name="Krasovec M."/>
            <person name="Hebrard M."/>
            <person name="Yau S."/>
            <person name="Desgranges E."/>
            <person name="Martin J."/>
            <person name="Schackwitz W."/>
            <person name="Kuo A."/>
            <person name="Salin G."/>
            <person name="Donnadieu C."/>
            <person name="Desdevises Y."/>
            <person name="Sanchez-Ferandin S."/>
            <person name="Moreau H."/>
            <person name="Rivals E."/>
            <person name="Grigoriev I.V."/>
            <person name="Grimsley N."/>
            <person name="Eyre-Walker A."/>
            <person name="Piganeau G."/>
        </authorList>
    </citation>
    <scope>NUCLEOTIDE SEQUENCE [LARGE SCALE GENOMIC DNA]</scope>
    <source>
        <strain evidence="6">RCC 1115</strain>
    </source>
</reference>
<organism evidence="6">
    <name type="scientific">Ostreococcus tauri</name>
    <name type="common">Marine green alga</name>
    <dbReference type="NCBI Taxonomy" id="70448"/>
    <lineage>
        <taxon>Eukaryota</taxon>
        <taxon>Viridiplantae</taxon>
        <taxon>Chlorophyta</taxon>
        <taxon>Mamiellophyceae</taxon>
        <taxon>Mamiellales</taxon>
        <taxon>Bathycoccaceae</taxon>
        <taxon>Ostreococcus</taxon>
    </lineage>
</organism>
<dbReference type="GO" id="GO:0005634">
    <property type="term" value="C:nucleus"/>
    <property type="evidence" value="ECO:0007669"/>
    <property type="project" value="UniProtKB-SubCell"/>
</dbReference>
<evidence type="ECO:0000256" key="3">
    <source>
        <dbReference type="ARBA" id="ARBA00022517"/>
    </source>
</evidence>
<keyword evidence="4" id="KW-0539">Nucleus</keyword>
<feature type="region of interest" description="Disordered" evidence="5">
    <location>
        <begin position="60"/>
        <end position="86"/>
    </location>
</feature>
<dbReference type="EMBL" id="KZ155789">
    <property type="protein sequence ID" value="OUS45582.1"/>
    <property type="molecule type" value="Genomic_DNA"/>
</dbReference>
<dbReference type="eggNOG" id="KOG1765">
    <property type="taxonomic scope" value="Eukaryota"/>
</dbReference>
<evidence type="ECO:0000256" key="4">
    <source>
        <dbReference type="ARBA" id="ARBA00023242"/>
    </source>
</evidence>
<evidence type="ECO:0000256" key="1">
    <source>
        <dbReference type="ARBA" id="ARBA00004123"/>
    </source>
</evidence>
<sequence length="667" mass="73439">MLVSRDSAERPSPQVNYALIQTSRASGHDGSLPNQRRAALRSLGLTRFTSLFVTVRSDGTDKCLSSSAPRRAPRSRRARGTLARPLPKSIPFPLNCPARAQAWRNASARLPCASPRPPSLAIRRNTRERQRHVRSMSAGLSAAPAIASSRGAVTLVYGPPCRAKKSTHQPSRAFDRPVRARPSPRTSTPASRDRDSRHRSSIIHHRSIAPFDHRDHRSIAPFDRRRAVGRRAPPPPTSAVVRPPRTATGAMSTATDARASVPSALEVTRAHAGALELDLGTLLAEDVVFDVRAVAAATGTTLDGAARERGRDVLQRVIAELFALPSESDGNGRFAQLPEPTTGFPRARALPPSETPLTKWEAFAKEKGIKKRKRSKETFDEQSEEWKRRYGYKRVNDANDVIIAPAKMTDVVGKTEDPFTREEREKRERTQKNREKQDKNLMRAVQEKGVKALPPTLRLAVTGQKDSVGSGKLGKREMVHVASRVAQSTASMGKFNAPVAGDEKIKLKKGARRQFDDNLDTEKTRKKSQEIVEKLLLKEKAGGMVDVNMAARKIQQEKEKANRKNKSSGKSTEKKIGVPVVLESSVHTAIVTKCNDTAMNEPQSLPPRNICSKVGHLTRTVRQAQNNHRSRARYARMRFLEGSGGTESAVDACAKIATGNDNFCDNF</sequence>
<keyword evidence="3" id="KW-0690">Ribosome biogenesis</keyword>
<feature type="region of interest" description="Disordered" evidence="5">
    <location>
        <begin position="227"/>
        <end position="247"/>
    </location>
</feature>
<evidence type="ECO:0000256" key="2">
    <source>
        <dbReference type="ARBA" id="ARBA00010077"/>
    </source>
</evidence>
<accession>A0A1Y5IEP5</accession>
<dbReference type="AlphaFoldDB" id="A0A1Y5IEP5"/>
<name>A0A1Y5IEP5_OSTTA</name>
<feature type="region of interest" description="Disordered" evidence="5">
    <location>
        <begin position="413"/>
        <end position="438"/>
    </location>
</feature>
<evidence type="ECO:0000256" key="5">
    <source>
        <dbReference type="SAM" id="MobiDB-lite"/>
    </source>
</evidence>
<dbReference type="GO" id="GO:0042254">
    <property type="term" value="P:ribosome biogenesis"/>
    <property type="evidence" value="ECO:0007669"/>
    <property type="project" value="UniProtKB-KW"/>
</dbReference>
<feature type="region of interest" description="Disordered" evidence="5">
    <location>
        <begin position="555"/>
        <end position="575"/>
    </location>
</feature>
<dbReference type="Proteomes" id="UP000195557">
    <property type="component" value="Unassembled WGS sequence"/>
</dbReference>
<proteinExistence type="inferred from homology"/>
<protein>
    <submittedName>
        <fullName evidence="6">Ribosome biogenesis regulatory protein-domain-containing protein</fullName>
    </submittedName>
</protein>
<feature type="region of interest" description="Disordered" evidence="5">
    <location>
        <begin position="160"/>
        <end position="210"/>
    </location>
</feature>
<comment type="subcellular location">
    <subcellularLocation>
        <location evidence="1">Nucleus</location>
    </subcellularLocation>
</comment>
<dbReference type="Pfam" id="PF04939">
    <property type="entry name" value="RRS1"/>
    <property type="match status" value="1"/>
</dbReference>
<comment type="similarity">
    <text evidence="2">Belongs to the RRS1 family.</text>
</comment>
<gene>
    <name evidence="6" type="ORF">BE221DRAFT_169731</name>
</gene>
<evidence type="ECO:0000313" key="6">
    <source>
        <dbReference type="EMBL" id="OUS45582.1"/>
    </source>
</evidence>